<reference evidence="2" key="1">
    <citation type="journal article" date="2019" name="Int. J. Syst. Evol. Microbiol.">
        <title>The Global Catalogue of Microorganisms (GCM) 10K type strain sequencing project: providing services to taxonomists for standard genome sequencing and annotation.</title>
        <authorList>
            <consortium name="The Broad Institute Genomics Platform"/>
            <consortium name="The Broad Institute Genome Sequencing Center for Infectious Disease"/>
            <person name="Wu L."/>
            <person name="Ma J."/>
        </authorList>
    </citation>
    <scope>NUCLEOTIDE SEQUENCE [LARGE SCALE GENOMIC DNA]</scope>
    <source>
        <strain evidence="2">CGMCC 1.15774</strain>
    </source>
</reference>
<dbReference type="Proteomes" id="UP001595841">
    <property type="component" value="Unassembled WGS sequence"/>
</dbReference>
<organism evidence="1 2">
    <name type="scientific">Flagellimonas marina</name>
    <dbReference type="NCBI Taxonomy" id="1775168"/>
    <lineage>
        <taxon>Bacteria</taxon>
        <taxon>Pseudomonadati</taxon>
        <taxon>Bacteroidota</taxon>
        <taxon>Flavobacteriia</taxon>
        <taxon>Flavobacteriales</taxon>
        <taxon>Flavobacteriaceae</taxon>
        <taxon>Flagellimonas</taxon>
    </lineage>
</organism>
<evidence type="ECO:0000313" key="1">
    <source>
        <dbReference type="EMBL" id="MFC4219740.1"/>
    </source>
</evidence>
<dbReference type="EMBL" id="JBHSCL010000004">
    <property type="protein sequence ID" value="MFC4219740.1"/>
    <property type="molecule type" value="Genomic_DNA"/>
</dbReference>
<accession>A0ABV8PKH7</accession>
<dbReference type="RefSeq" id="WP_379763099.1">
    <property type="nucleotide sequence ID" value="NZ_JBHSCL010000004.1"/>
</dbReference>
<keyword evidence="2" id="KW-1185">Reference proteome</keyword>
<sequence length="107" mass="12339">MKKSKKELKKIMKSARYKLEVLEPTNLQKGKFRPSFVLLDGYLDLFDTIEALINVCILATQGDPYSPPSVKQPGEDIRKTLELVTQLLPFEEGEFLDEINQLLKKER</sequence>
<name>A0ABV8PKH7_9FLAO</name>
<gene>
    <name evidence="1" type="ORF">ACFOWS_06340</name>
</gene>
<proteinExistence type="predicted"/>
<protein>
    <submittedName>
        <fullName evidence="1">Uncharacterized protein</fullName>
    </submittedName>
</protein>
<comment type="caution">
    <text evidence="1">The sequence shown here is derived from an EMBL/GenBank/DDBJ whole genome shotgun (WGS) entry which is preliminary data.</text>
</comment>
<evidence type="ECO:0000313" key="2">
    <source>
        <dbReference type="Proteomes" id="UP001595841"/>
    </source>
</evidence>